<feature type="domain" description="Serine aminopeptidase S33" evidence="2">
    <location>
        <begin position="38"/>
        <end position="124"/>
    </location>
</feature>
<dbReference type="GO" id="GO:0016788">
    <property type="term" value="F:hydrolase activity, acting on ester bonds"/>
    <property type="evidence" value="ECO:0007669"/>
    <property type="project" value="UniProtKB-ARBA"/>
</dbReference>
<feature type="non-terminal residue" evidence="3">
    <location>
        <position position="319"/>
    </location>
</feature>
<dbReference type="Gene3D" id="3.40.50.1820">
    <property type="entry name" value="alpha/beta hydrolase"/>
    <property type="match status" value="1"/>
</dbReference>
<evidence type="ECO:0000313" key="3">
    <source>
        <dbReference type="EMBL" id="GAG57930.1"/>
    </source>
</evidence>
<dbReference type="InterPro" id="IPR029058">
    <property type="entry name" value="AB_hydrolase_fold"/>
</dbReference>
<reference evidence="3" key="1">
    <citation type="journal article" date="2014" name="Front. Microbiol.">
        <title>High frequency of phylogenetically diverse reductive dehalogenase-homologous genes in deep subseafloor sedimentary metagenomes.</title>
        <authorList>
            <person name="Kawai M."/>
            <person name="Futagami T."/>
            <person name="Toyoda A."/>
            <person name="Takaki Y."/>
            <person name="Nishi S."/>
            <person name="Hori S."/>
            <person name="Arai W."/>
            <person name="Tsubouchi T."/>
            <person name="Morono Y."/>
            <person name="Uchiyama I."/>
            <person name="Ito T."/>
            <person name="Fujiyama A."/>
            <person name="Inagaki F."/>
            <person name="Takami H."/>
        </authorList>
    </citation>
    <scope>NUCLEOTIDE SEQUENCE</scope>
    <source>
        <strain evidence="3">Expedition CK06-06</strain>
    </source>
</reference>
<name>X0YP20_9ZZZZ</name>
<dbReference type="Pfam" id="PF12146">
    <property type="entry name" value="Hydrolase_4"/>
    <property type="match status" value="1"/>
</dbReference>
<comment type="caution">
    <text evidence="3">The sequence shown here is derived from an EMBL/GenBank/DDBJ whole genome shotgun (WGS) entry which is preliminary data.</text>
</comment>
<dbReference type="EMBL" id="BART01008775">
    <property type="protein sequence ID" value="GAG57930.1"/>
    <property type="molecule type" value="Genomic_DNA"/>
</dbReference>
<dbReference type="PANTHER" id="PTHR22946">
    <property type="entry name" value="DIENELACTONE HYDROLASE DOMAIN-CONTAINING PROTEIN-RELATED"/>
    <property type="match status" value="1"/>
</dbReference>
<organism evidence="3">
    <name type="scientific">marine sediment metagenome</name>
    <dbReference type="NCBI Taxonomy" id="412755"/>
    <lineage>
        <taxon>unclassified sequences</taxon>
        <taxon>metagenomes</taxon>
        <taxon>ecological metagenomes</taxon>
    </lineage>
</organism>
<evidence type="ECO:0000256" key="1">
    <source>
        <dbReference type="ARBA" id="ARBA00022801"/>
    </source>
</evidence>
<protein>
    <recommendedName>
        <fullName evidence="2">Serine aminopeptidase S33 domain-containing protein</fullName>
    </recommendedName>
</protein>
<proteinExistence type="predicted"/>
<evidence type="ECO:0000259" key="2">
    <source>
        <dbReference type="Pfam" id="PF12146"/>
    </source>
</evidence>
<dbReference type="AlphaFoldDB" id="X0YP20"/>
<dbReference type="PANTHER" id="PTHR22946:SF9">
    <property type="entry name" value="POLYKETIDE TRANSFERASE AF380"/>
    <property type="match status" value="1"/>
</dbReference>
<keyword evidence="1" id="KW-0378">Hydrolase</keyword>
<dbReference type="SUPFAM" id="SSF53474">
    <property type="entry name" value="alpha/beta-Hydrolases"/>
    <property type="match status" value="1"/>
</dbReference>
<accession>X0YP20</accession>
<dbReference type="InterPro" id="IPR022742">
    <property type="entry name" value="Hydrolase_4"/>
</dbReference>
<gene>
    <name evidence="3" type="ORF">S01H4_19642</name>
</gene>
<dbReference type="InterPro" id="IPR050261">
    <property type="entry name" value="FrsA_esterase"/>
</dbReference>
<sequence>MILIVPFGVKSTYGQTVQTTDGVTISFNVFEPERGGVNKKAIILGHGVMSNKEMLNDFAIEFAAAGFVAVPFDFRGHGQSTGEHRSGSLTNDIDAIISYLNTRSDIDTSNFAYLGYSMGGVGLAVVNESTDFKCFIGAGTRLPTDVRKGNSTNPLNILMILGRYDELITPYDLKVGLADYTGIPVADIDVNRLYGSFEEGNAAKIYLDDLTNHVLGNWDPDFIMEAREFLSSTFPDVRPVDENFLVNTRLLILSLQLFGGFGLFVLLIDPISKLILKPKDEKEIFMLNLGEESIILSEGKTLAYSLALGIPGIIIFIPV</sequence>